<dbReference type="GO" id="GO:1990404">
    <property type="term" value="F:NAD+-protein mono-ADP-ribosyltransferase activity"/>
    <property type="evidence" value="ECO:0007669"/>
    <property type="project" value="TreeGrafter"/>
</dbReference>
<dbReference type="GO" id="GO:0005737">
    <property type="term" value="C:cytoplasm"/>
    <property type="evidence" value="ECO:0007669"/>
    <property type="project" value="TreeGrafter"/>
</dbReference>
<evidence type="ECO:0000256" key="5">
    <source>
        <dbReference type="ARBA" id="ARBA00023242"/>
    </source>
</evidence>
<dbReference type="SUPFAM" id="SSF56399">
    <property type="entry name" value="ADP-ribosylation"/>
    <property type="match status" value="1"/>
</dbReference>
<feature type="domain" description="PARP catalytic" evidence="8">
    <location>
        <begin position="159"/>
        <end position="352"/>
    </location>
</feature>
<evidence type="ECO:0000259" key="8">
    <source>
        <dbReference type="PROSITE" id="PS51059"/>
    </source>
</evidence>
<dbReference type="PANTHER" id="PTHR14453:SF106">
    <property type="entry name" value="POLY [ADP-RIBOSE] POLYMERASE"/>
    <property type="match status" value="1"/>
</dbReference>
<dbReference type="CDD" id="cd01439">
    <property type="entry name" value="TCCD_inducible_PARP_like"/>
    <property type="match status" value="1"/>
</dbReference>
<dbReference type="GO" id="GO:0010629">
    <property type="term" value="P:negative regulation of gene expression"/>
    <property type="evidence" value="ECO:0007669"/>
    <property type="project" value="TreeGrafter"/>
</dbReference>
<dbReference type="PROSITE" id="PS51059">
    <property type="entry name" value="PARP_CATALYTIC"/>
    <property type="match status" value="1"/>
</dbReference>
<protein>
    <recommendedName>
        <fullName evidence="7">Poly [ADP-ribose] polymerase</fullName>
        <shortName evidence="7">PARP</shortName>
        <ecNumber evidence="7">2.4.2.-</ecNumber>
    </recommendedName>
</protein>
<dbReference type="Pfam" id="PF00644">
    <property type="entry name" value="PARP"/>
    <property type="match status" value="1"/>
</dbReference>
<dbReference type="InParanoid" id="A0A7N8WXX8"/>
<evidence type="ECO:0000256" key="1">
    <source>
        <dbReference type="ARBA" id="ARBA00004123"/>
    </source>
</evidence>
<comment type="similarity">
    <text evidence="6">Belongs to the ARTD/PARP family.</text>
</comment>
<name>A0A7N8WXX8_9TELE</name>
<organism evidence="10 11">
    <name type="scientific">Mastacembelus armatus</name>
    <name type="common">zig-zag eel</name>
    <dbReference type="NCBI Taxonomy" id="205130"/>
    <lineage>
        <taxon>Eukaryota</taxon>
        <taxon>Metazoa</taxon>
        <taxon>Chordata</taxon>
        <taxon>Craniata</taxon>
        <taxon>Vertebrata</taxon>
        <taxon>Euteleostomi</taxon>
        <taxon>Actinopterygii</taxon>
        <taxon>Neopterygii</taxon>
        <taxon>Teleostei</taxon>
        <taxon>Neoteleostei</taxon>
        <taxon>Acanthomorphata</taxon>
        <taxon>Anabantaria</taxon>
        <taxon>Synbranchiformes</taxon>
        <taxon>Mastacembelidae</taxon>
        <taxon>Mastacembelus</taxon>
    </lineage>
</organism>
<dbReference type="SUPFAM" id="SSF52949">
    <property type="entry name" value="Macro domain-like"/>
    <property type="match status" value="1"/>
</dbReference>
<evidence type="ECO:0000259" key="9">
    <source>
        <dbReference type="PROSITE" id="PS51154"/>
    </source>
</evidence>
<dbReference type="SMART" id="SM00506">
    <property type="entry name" value="A1pp"/>
    <property type="match status" value="1"/>
</dbReference>
<reference evidence="10" key="2">
    <citation type="submission" date="2025-09" db="UniProtKB">
        <authorList>
            <consortium name="Ensembl"/>
        </authorList>
    </citation>
    <scope>IDENTIFICATION</scope>
</reference>
<dbReference type="InterPro" id="IPR052056">
    <property type="entry name" value="Mono-ARTD/PARP"/>
</dbReference>
<dbReference type="GO" id="GO:0003714">
    <property type="term" value="F:transcription corepressor activity"/>
    <property type="evidence" value="ECO:0007669"/>
    <property type="project" value="TreeGrafter"/>
</dbReference>
<dbReference type="GO" id="GO:0005634">
    <property type="term" value="C:nucleus"/>
    <property type="evidence" value="ECO:0007669"/>
    <property type="project" value="UniProtKB-SubCell"/>
</dbReference>
<dbReference type="GeneTree" id="ENSGT00940000165390"/>
<evidence type="ECO:0000313" key="10">
    <source>
        <dbReference type="Ensembl" id="ENSMAMP00000042853.1"/>
    </source>
</evidence>
<evidence type="ECO:0000256" key="6">
    <source>
        <dbReference type="ARBA" id="ARBA00024347"/>
    </source>
</evidence>
<dbReference type="Ensembl" id="ENSMAMT00000062770.1">
    <property type="protein sequence ID" value="ENSMAMP00000042853.1"/>
    <property type="gene ID" value="ENSMAMG00000018261.2"/>
</dbReference>
<evidence type="ECO:0000256" key="2">
    <source>
        <dbReference type="ARBA" id="ARBA00022676"/>
    </source>
</evidence>
<proteinExistence type="inferred from homology"/>
<sequence length="352" mass="38068">AKQPHHQCSLIQNSLKSTDQLVPSVIIVSLETQCDLNTMQMGALTLEVSSGDITKESSDVIVNSSNPDFTLKSGVSKAILDGAGSAVEEECSQIGYQSSPMIRTSAGKLPGKNILHVVGQNDPAKINEMVLRVLNVCEENKFSSVSLPALGTGLYDAALPPHWEDMKGALLKLFPVAAGSKEYDEVKTELTKTSLTPNIISIERVQNATLWQNYQLMKKQMEVKNKHTNNEKLLFHGTGAGSIDLINTKGFNRGYAGTNGAMFGNGSYFAVDPAYSVGYAKPDAKGHKRMYLTRVLAGDFTQGKAGMITPPSRGSGNAADLYDSVTDKTANPTMFVVFNDIQAYPEYLITFT</sequence>
<dbReference type="Proteomes" id="UP000261640">
    <property type="component" value="Unplaced"/>
</dbReference>
<evidence type="ECO:0000256" key="3">
    <source>
        <dbReference type="ARBA" id="ARBA00022679"/>
    </source>
</evidence>
<keyword evidence="3 7" id="KW-0808">Transferase</keyword>
<evidence type="ECO:0000256" key="4">
    <source>
        <dbReference type="ARBA" id="ARBA00023027"/>
    </source>
</evidence>
<dbReference type="PANTHER" id="PTHR14453">
    <property type="entry name" value="PARP/ZINC FINGER CCCH TYPE DOMAIN CONTAINING PROTEIN"/>
    <property type="match status" value="1"/>
</dbReference>
<dbReference type="Pfam" id="PF01661">
    <property type="entry name" value="Macro"/>
    <property type="match status" value="1"/>
</dbReference>
<reference evidence="10" key="1">
    <citation type="submission" date="2025-08" db="UniProtKB">
        <authorList>
            <consortium name="Ensembl"/>
        </authorList>
    </citation>
    <scope>IDENTIFICATION</scope>
</reference>
<dbReference type="Gene3D" id="3.40.220.10">
    <property type="entry name" value="Leucine Aminopeptidase, subunit E, domain 1"/>
    <property type="match status" value="1"/>
</dbReference>
<evidence type="ECO:0000256" key="7">
    <source>
        <dbReference type="RuleBase" id="RU362114"/>
    </source>
</evidence>
<dbReference type="GO" id="GO:0070212">
    <property type="term" value="P:protein poly-ADP-ribosylation"/>
    <property type="evidence" value="ECO:0007669"/>
    <property type="project" value="TreeGrafter"/>
</dbReference>
<dbReference type="FunFam" id="3.90.228.10:FF:000008">
    <property type="entry name" value="Poly [ADP-ribose] polymerase"/>
    <property type="match status" value="1"/>
</dbReference>
<comment type="subcellular location">
    <subcellularLocation>
        <location evidence="1">Nucleus</location>
    </subcellularLocation>
</comment>
<keyword evidence="5" id="KW-0539">Nucleus</keyword>
<keyword evidence="4 7" id="KW-0520">NAD</keyword>
<evidence type="ECO:0000313" key="11">
    <source>
        <dbReference type="Proteomes" id="UP000261640"/>
    </source>
</evidence>
<dbReference type="Gene3D" id="3.90.228.10">
    <property type="match status" value="1"/>
</dbReference>
<dbReference type="PROSITE" id="PS51154">
    <property type="entry name" value="MACRO"/>
    <property type="match status" value="1"/>
</dbReference>
<dbReference type="EC" id="2.4.2.-" evidence="7"/>
<dbReference type="AlphaFoldDB" id="A0A7N8WXX8"/>
<feature type="domain" description="Macro" evidence="9">
    <location>
        <begin position="33"/>
        <end position="194"/>
    </location>
</feature>
<accession>A0A7N8WXX8</accession>
<keyword evidence="2 7" id="KW-0328">Glycosyltransferase</keyword>
<dbReference type="InterPro" id="IPR043472">
    <property type="entry name" value="Macro_dom-like"/>
</dbReference>
<keyword evidence="11" id="KW-1185">Reference proteome</keyword>
<dbReference type="InterPro" id="IPR002589">
    <property type="entry name" value="Macro_dom"/>
</dbReference>
<dbReference type="InterPro" id="IPR012317">
    <property type="entry name" value="Poly(ADP-ribose)pol_cat_dom"/>
</dbReference>
<dbReference type="GO" id="GO:0003950">
    <property type="term" value="F:NAD+ poly-ADP-ribosyltransferase activity"/>
    <property type="evidence" value="ECO:0007669"/>
    <property type="project" value="UniProtKB-UniRule"/>
</dbReference>